<reference evidence="1 2" key="1">
    <citation type="journal article" date="2017" name="Genome Biol. Evol.">
        <title>Phytophthora megakarya and P. palmivora, closely related causal agents of cacao black pod rot, underwent increases in genome sizes and gene numbers by different mechanisms.</title>
        <authorList>
            <person name="Ali S.S."/>
            <person name="Shao J."/>
            <person name="Lary D.J."/>
            <person name="Kronmiller B."/>
            <person name="Shen D."/>
            <person name="Strem M.D."/>
            <person name="Amoako-Attah I."/>
            <person name="Akrofi A.Y."/>
            <person name="Begoude B.A."/>
            <person name="Ten Hoopen G.M."/>
            <person name="Coulibaly K."/>
            <person name="Kebe B.I."/>
            <person name="Melnick R.L."/>
            <person name="Guiltinan M.J."/>
            <person name="Tyler B.M."/>
            <person name="Meinhardt L.W."/>
            <person name="Bailey B.A."/>
        </authorList>
    </citation>
    <scope>NUCLEOTIDE SEQUENCE [LARGE SCALE GENOMIC DNA]</scope>
    <source>
        <strain evidence="2">sbr112.9</strain>
    </source>
</reference>
<comment type="caution">
    <text evidence="1">The sequence shown here is derived from an EMBL/GenBank/DDBJ whole genome shotgun (WGS) entry which is preliminary data.</text>
</comment>
<organism evidence="1 2">
    <name type="scientific">Phytophthora palmivora</name>
    <dbReference type="NCBI Taxonomy" id="4796"/>
    <lineage>
        <taxon>Eukaryota</taxon>
        <taxon>Sar</taxon>
        <taxon>Stramenopiles</taxon>
        <taxon>Oomycota</taxon>
        <taxon>Peronosporomycetes</taxon>
        <taxon>Peronosporales</taxon>
        <taxon>Peronosporaceae</taxon>
        <taxon>Phytophthora</taxon>
    </lineage>
</organism>
<dbReference type="Proteomes" id="UP000237271">
    <property type="component" value="Unassembled WGS sequence"/>
</dbReference>
<name>A0A2P4YN36_9STRA</name>
<gene>
    <name evidence="1" type="ORF">PHPALM_3152</name>
</gene>
<dbReference type="AlphaFoldDB" id="A0A2P4YN36"/>
<keyword evidence="2" id="KW-1185">Reference proteome</keyword>
<dbReference type="OrthoDB" id="142032at2759"/>
<sequence>MLSVWFKLPTLTWLPEYLILIDCLYVQSKLVKRICTESFTMFNTRQSCTMHDIVILQVVHSLPSMILIFLHRKGYCINIDRMCNIGCNCHVFGLNLRMRPLRSLQLLRCVPIFALVTSKGNKNSSHGELSPISSVAFAGSNIAGSGISLWFLIWYDSMLITNGLVGATDNITRRRKKRHYNLLVLAASEIERRKAASAAYSPPPLQSVEQYMSMHACLDSETHQNVIRVDDSQKFCSKLKVFEADGSKNQA</sequence>
<evidence type="ECO:0000313" key="2">
    <source>
        <dbReference type="Proteomes" id="UP000237271"/>
    </source>
</evidence>
<proteinExistence type="predicted"/>
<accession>A0A2P4YN36</accession>
<protein>
    <submittedName>
        <fullName evidence="1">Uncharacterized protein</fullName>
    </submittedName>
</protein>
<dbReference type="EMBL" id="NCKW01001823">
    <property type="protein sequence ID" value="POM79223.1"/>
    <property type="molecule type" value="Genomic_DNA"/>
</dbReference>
<evidence type="ECO:0000313" key="1">
    <source>
        <dbReference type="EMBL" id="POM79223.1"/>
    </source>
</evidence>